<evidence type="ECO:0000313" key="1">
    <source>
        <dbReference type="EMBL" id="GAA0953617.1"/>
    </source>
</evidence>
<name>A0ABP4BQX9_9ACTN</name>
<reference evidence="2" key="1">
    <citation type="journal article" date="2019" name="Int. J. Syst. Evol. Microbiol.">
        <title>The Global Catalogue of Microorganisms (GCM) 10K type strain sequencing project: providing services to taxonomists for standard genome sequencing and annotation.</title>
        <authorList>
            <consortium name="The Broad Institute Genomics Platform"/>
            <consortium name="The Broad Institute Genome Sequencing Center for Infectious Disease"/>
            <person name="Wu L."/>
            <person name="Ma J."/>
        </authorList>
    </citation>
    <scope>NUCLEOTIDE SEQUENCE [LARGE SCALE GENOMIC DNA]</scope>
    <source>
        <strain evidence="2">JCM 10696</strain>
    </source>
</reference>
<sequence length="206" mass="22905">MVVYFQYGNGIYLRSALVDLAERMESDRAAGKYEDRDPWYTFYGVGDTSEARFRTRSAAAALFQALETSMQRIPLRMESPGLVPSPWHRSQGVTLSSSLDRPLRWYAADGVTPRVFSHLRLELLDERSGEAMVFLYGCDADGPPPERQAAWYQVVADPWADYSVEVGELIAVLLSGDVEVGPTEPKDFHLPLLDDAIAAALTGRDA</sequence>
<dbReference type="Proteomes" id="UP001500665">
    <property type="component" value="Unassembled WGS sequence"/>
</dbReference>
<dbReference type="RefSeq" id="WP_344241977.1">
    <property type="nucleotide sequence ID" value="NZ_BAAAHH010000013.1"/>
</dbReference>
<proteinExistence type="predicted"/>
<evidence type="ECO:0000313" key="2">
    <source>
        <dbReference type="Proteomes" id="UP001500665"/>
    </source>
</evidence>
<comment type="caution">
    <text evidence="1">The sequence shown here is derived from an EMBL/GenBank/DDBJ whole genome shotgun (WGS) entry which is preliminary data.</text>
</comment>
<protein>
    <submittedName>
        <fullName evidence="1">Uncharacterized protein</fullName>
    </submittedName>
</protein>
<dbReference type="EMBL" id="BAAAHH010000013">
    <property type="protein sequence ID" value="GAA0953617.1"/>
    <property type="molecule type" value="Genomic_DNA"/>
</dbReference>
<gene>
    <name evidence="1" type="ORF">GCM10009550_35850</name>
</gene>
<accession>A0ABP4BQX9</accession>
<organism evidence="1 2">
    <name type="scientific">Actinocorallia libanotica</name>
    <dbReference type="NCBI Taxonomy" id="46162"/>
    <lineage>
        <taxon>Bacteria</taxon>
        <taxon>Bacillati</taxon>
        <taxon>Actinomycetota</taxon>
        <taxon>Actinomycetes</taxon>
        <taxon>Streptosporangiales</taxon>
        <taxon>Thermomonosporaceae</taxon>
        <taxon>Actinocorallia</taxon>
    </lineage>
</organism>
<keyword evidence="2" id="KW-1185">Reference proteome</keyword>